<proteinExistence type="inferred from homology"/>
<dbReference type="RefSeq" id="WP_089863187.1">
    <property type="nucleotide sequence ID" value="NZ_FNGL01000001.1"/>
</dbReference>
<dbReference type="Pfam" id="PF02654">
    <property type="entry name" value="CobS"/>
    <property type="match status" value="1"/>
</dbReference>
<keyword evidence="9 19" id="KW-0808">Transferase</keyword>
<reference evidence="21 22" key="1">
    <citation type="submission" date="2016-10" db="EMBL/GenBank/DDBJ databases">
        <authorList>
            <person name="Varghese N."/>
            <person name="Submissions S."/>
        </authorList>
    </citation>
    <scope>NUCLEOTIDE SEQUENCE [LARGE SCALE GENOMIC DNA]</scope>
    <source>
        <strain evidence="21 22">NLAE-zl-C224</strain>
    </source>
</reference>
<evidence type="ECO:0000256" key="4">
    <source>
        <dbReference type="ARBA" id="ARBA00010561"/>
    </source>
</evidence>
<evidence type="ECO:0000313" key="20">
    <source>
        <dbReference type="EMBL" id="NOH15799.1"/>
    </source>
</evidence>
<dbReference type="PANTHER" id="PTHR34148:SF1">
    <property type="entry name" value="ADENOSYLCOBINAMIDE-GDP RIBAZOLETRANSFERASE"/>
    <property type="match status" value="1"/>
</dbReference>
<dbReference type="InterPro" id="IPR003805">
    <property type="entry name" value="CobS"/>
</dbReference>
<comment type="cofactor">
    <cofactor evidence="1 19">
        <name>Mg(2+)</name>
        <dbReference type="ChEBI" id="CHEBI:18420"/>
    </cofactor>
</comment>
<feature type="transmembrane region" description="Helical" evidence="19">
    <location>
        <begin position="110"/>
        <end position="133"/>
    </location>
</feature>
<dbReference type="GO" id="GO:0051073">
    <property type="term" value="F:adenosylcobinamide-GDP ribazoletransferase activity"/>
    <property type="evidence" value="ECO:0007669"/>
    <property type="project" value="UniProtKB-UniRule"/>
</dbReference>
<evidence type="ECO:0000313" key="21">
    <source>
        <dbReference type="EMBL" id="SDK85907.1"/>
    </source>
</evidence>
<dbReference type="STRING" id="1494.SAMN05216497_101293"/>
<evidence type="ECO:0000256" key="16">
    <source>
        <dbReference type="ARBA" id="ARBA00032853"/>
    </source>
</evidence>
<organism evidence="20 23">
    <name type="scientific">Clostridium cochlearium</name>
    <dbReference type="NCBI Taxonomy" id="1494"/>
    <lineage>
        <taxon>Bacteria</taxon>
        <taxon>Bacillati</taxon>
        <taxon>Bacillota</taxon>
        <taxon>Clostridia</taxon>
        <taxon>Eubacteriales</taxon>
        <taxon>Clostridiaceae</taxon>
        <taxon>Clostridium</taxon>
    </lineage>
</organism>
<dbReference type="UniPathway" id="UPA00148">
    <property type="reaction ID" value="UER00238"/>
</dbReference>
<evidence type="ECO:0000256" key="14">
    <source>
        <dbReference type="ARBA" id="ARBA00025228"/>
    </source>
</evidence>
<dbReference type="GO" id="GO:0009236">
    <property type="term" value="P:cobalamin biosynthetic process"/>
    <property type="evidence" value="ECO:0007669"/>
    <property type="project" value="UniProtKB-UniRule"/>
</dbReference>
<evidence type="ECO:0000256" key="3">
    <source>
        <dbReference type="ARBA" id="ARBA00004663"/>
    </source>
</evidence>
<dbReference type="EC" id="2.7.8.26" evidence="5 19"/>
<evidence type="ECO:0000256" key="17">
    <source>
        <dbReference type="ARBA" id="ARBA00048623"/>
    </source>
</evidence>
<name>A0A1G9FC13_CLOCO</name>
<feature type="transmembrane region" description="Helical" evidence="19">
    <location>
        <begin position="139"/>
        <end position="158"/>
    </location>
</feature>
<evidence type="ECO:0000313" key="22">
    <source>
        <dbReference type="Proteomes" id="UP000198811"/>
    </source>
</evidence>
<evidence type="ECO:0000256" key="19">
    <source>
        <dbReference type="HAMAP-Rule" id="MF_00719"/>
    </source>
</evidence>
<dbReference type="NCBIfam" id="TIGR00317">
    <property type="entry name" value="cobS"/>
    <property type="match status" value="1"/>
</dbReference>
<evidence type="ECO:0000256" key="6">
    <source>
        <dbReference type="ARBA" id="ARBA00015850"/>
    </source>
</evidence>
<evidence type="ECO:0000256" key="2">
    <source>
        <dbReference type="ARBA" id="ARBA00004651"/>
    </source>
</evidence>
<keyword evidence="22" id="KW-1185">Reference proteome</keyword>
<feature type="transmembrane region" description="Helical" evidence="19">
    <location>
        <begin position="170"/>
        <end position="195"/>
    </location>
</feature>
<keyword evidence="13 19" id="KW-0472">Membrane</keyword>
<comment type="function">
    <text evidence="14 19">Joins adenosylcobinamide-GDP and alpha-ribazole to generate adenosylcobalamin (Ado-cobalamin). Also synthesizes adenosylcobalamin 5'-phosphate from adenosylcobinamide-GDP and alpha-ribazole 5'-phosphate.</text>
</comment>
<feature type="transmembrane region" description="Helical" evidence="19">
    <location>
        <begin position="61"/>
        <end position="79"/>
    </location>
</feature>
<dbReference type="EMBL" id="FNGL01000001">
    <property type="protein sequence ID" value="SDK85907.1"/>
    <property type="molecule type" value="Genomic_DNA"/>
</dbReference>
<comment type="catalytic activity">
    <reaction evidence="18 19">
        <text>alpha-ribazole 5'-phosphate + adenosylcob(III)inamide-GDP = adenosylcob(III)alamin 5'-phosphate + GMP + H(+)</text>
        <dbReference type="Rhea" id="RHEA:23560"/>
        <dbReference type="ChEBI" id="CHEBI:15378"/>
        <dbReference type="ChEBI" id="CHEBI:57918"/>
        <dbReference type="ChEBI" id="CHEBI:58115"/>
        <dbReference type="ChEBI" id="CHEBI:60487"/>
        <dbReference type="ChEBI" id="CHEBI:60493"/>
        <dbReference type="EC" id="2.7.8.26"/>
    </reaction>
</comment>
<feature type="transmembrane region" description="Helical" evidence="19">
    <location>
        <begin position="201"/>
        <end position="218"/>
    </location>
</feature>
<dbReference type="Proteomes" id="UP000528432">
    <property type="component" value="Unassembled WGS sequence"/>
</dbReference>
<comment type="similarity">
    <text evidence="4 19">Belongs to the CobS family.</text>
</comment>
<comment type="pathway">
    <text evidence="3 19">Cofactor biosynthesis; adenosylcobalamin biosynthesis; adenosylcobalamin from cob(II)yrinate a,c-diamide: step 7/7.</text>
</comment>
<sequence>MKYIYNFLLMIQFLTRIPVKRSLPCEKEDFRRGAAMLPLIGLIVGYIQWGGFYILSKIFPANITAIFVILIGMVLIGGLHQDGLGDIFDGFFSFKGDKEKIIEIMKDSRVGTFAVLALIFDILIKYSTLSFIIENNMSYAIIIVPAISRCTLVLLFLIGKNAKKNGTGNLFIQNISVKEFIVSFIFMIVPCVLLIGYKNSLIMIAISFIVTLVFLNLCNKKIGGITGDCLGANNEIVEMFSMLVLVALLYIN</sequence>
<evidence type="ECO:0000256" key="5">
    <source>
        <dbReference type="ARBA" id="ARBA00013200"/>
    </source>
</evidence>
<feature type="transmembrane region" description="Helical" evidence="19">
    <location>
        <begin position="36"/>
        <end position="55"/>
    </location>
</feature>
<comment type="caution">
    <text evidence="20">The sequence shown here is derived from an EMBL/GenBank/DDBJ whole genome shotgun (WGS) entry which is preliminary data.</text>
</comment>
<evidence type="ECO:0000256" key="8">
    <source>
        <dbReference type="ARBA" id="ARBA00022573"/>
    </source>
</evidence>
<evidence type="ECO:0000256" key="12">
    <source>
        <dbReference type="ARBA" id="ARBA00022989"/>
    </source>
</evidence>
<evidence type="ECO:0000256" key="10">
    <source>
        <dbReference type="ARBA" id="ARBA00022692"/>
    </source>
</evidence>
<dbReference type="EMBL" id="JABFIF010000007">
    <property type="protein sequence ID" value="NOH15799.1"/>
    <property type="molecule type" value="Genomic_DNA"/>
</dbReference>
<evidence type="ECO:0000256" key="15">
    <source>
        <dbReference type="ARBA" id="ARBA00032605"/>
    </source>
</evidence>
<evidence type="ECO:0000256" key="13">
    <source>
        <dbReference type="ARBA" id="ARBA00023136"/>
    </source>
</evidence>
<keyword evidence="8 19" id="KW-0169">Cobalamin biosynthesis</keyword>
<keyword evidence="10 19" id="KW-0812">Transmembrane</keyword>
<evidence type="ECO:0000256" key="18">
    <source>
        <dbReference type="ARBA" id="ARBA00049504"/>
    </source>
</evidence>
<evidence type="ECO:0000256" key="11">
    <source>
        <dbReference type="ARBA" id="ARBA00022842"/>
    </source>
</evidence>
<feature type="transmembrane region" description="Helical" evidence="19">
    <location>
        <begin position="230"/>
        <end position="251"/>
    </location>
</feature>
<dbReference type="PANTHER" id="PTHR34148">
    <property type="entry name" value="ADENOSYLCOBINAMIDE-GDP RIBAZOLETRANSFERASE"/>
    <property type="match status" value="1"/>
</dbReference>
<protein>
    <recommendedName>
        <fullName evidence="6 19">Adenosylcobinamide-GDP ribazoletransferase</fullName>
        <ecNumber evidence="5 19">2.7.8.26</ecNumber>
    </recommendedName>
    <alternativeName>
        <fullName evidence="16 19">Cobalamin synthase</fullName>
    </alternativeName>
    <alternativeName>
        <fullName evidence="15 19">Cobalamin-5'-phosphate synthase</fullName>
    </alternativeName>
</protein>
<gene>
    <name evidence="19" type="primary">cobS</name>
    <name evidence="20" type="ORF">HMJ28_05225</name>
    <name evidence="21" type="ORF">SAMN05216497_101293</name>
</gene>
<evidence type="ECO:0000313" key="23">
    <source>
        <dbReference type="Proteomes" id="UP000528432"/>
    </source>
</evidence>
<comment type="subcellular location">
    <subcellularLocation>
        <location evidence="2 19">Cell membrane</location>
        <topology evidence="2 19">Multi-pass membrane protein</topology>
    </subcellularLocation>
</comment>
<dbReference type="HAMAP" id="MF_00719">
    <property type="entry name" value="CobS"/>
    <property type="match status" value="1"/>
</dbReference>
<comment type="catalytic activity">
    <reaction evidence="17 19">
        <text>alpha-ribazole + adenosylcob(III)inamide-GDP = adenosylcob(III)alamin + GMP + H(+)</text>
        <dbReference type="Rhea" id="RHEA:16049"/>
        <dbReference type="ChEBI" id="CHEBI:10329"/>
        <dbReference type="ChEBI" id="CHEBI:15378"/>
        <dbReference type="ChEBI" id="CHEBI:18408"/>
        <dbReference type="ChEBI" id="CHEBI:58115"/>
        <dbReference type="ChEBI" id="CHEBI:60487"/>
        <dbReference type="EC" id="2.7.8.26"/>
    </reaction>
</comment>
<dbReference type="OrthoDB" id="9794626at2"/>
<dbReference type="GO" id="GO:0008818">
    <property type="term" value="F:cobalamin 5'-phosphate synthase activity"/>
    <property type="evidence" value="ECO:0007669"/>
    <property type="project" value="UniProtKB-UniRule"/>
</dbReference>
<evidence type="ECO:0000256" key="7">
    <source>
        <dbReference type="ARBA" id="ARBA00022475"/>
    </source>
</evidence>
<accession>A0A1G9FC13</accession>
<keyword evidence="12 19" id="KW-1133">Transmembrane helix</keyword>
<keyword evidence="7 19" id="KW-1003">Cell membrane</keyword>
<evidence type="ECO:0000256" key="1">
    <source>
        <dbReference type="ARBA" id="ARBA00001946"/>
    </source>
</evidence>
<dbReference type="AlphaFoldDB" id="A0A1G9FC13"/>
<reference evidence="20 23" key="2">
    <citation type="submission" date="2020-05" db="EMBL/GenBank/DDBJ databases">
        <title>Draft genome sequence of Clostridium cochlearium strain AGROS13 isolated from a sheep dairy farm in New Zealand.</title>
        <authorList>
            <person name="Gupta T.B."/>
            <person name="Jauregui R."/>
            <person name="Risson A.N."/>
            <person name="Brightwell G."/>
            <person name="Maclean P."/>
        </authorList>
    </citation>
    <scope>NUCLEOTIDE SEQUENCE [LARGE SCALE GENOMIC DNA]</scope>
    <source>
        <strain evidence="20 23">AGROS13</strain>
    </source>
</reference>
<evidence type="ECO:0000256" key="9">
    <source>
        <dbReference type="ARBA" id="ARBA00022679"/>
    </source>
</evidence>
<dbReference type="Proteomes" id="UP000198811">
    <property type="component" value="Unassembled WGS sequence"/>
</dbReference>
<dbReference type="GO" id="GO:0005886">
    <property type="term" value="C:plasma membrane"/>
    <property type="evidence" value="ECO:0007669"/>
    <property type="project" value="UniProtKB-SubCell"/>
</dbReference>
<keyword evidence="11 19" id="KW-0460">Magnesium</keyword>